<dbReference type="EMBL" id="VIFY01000174">
    <property type="protein sequence ID" value="TQB69060.1"/>
    <property type="molecule type" value="Genomic_DNA"/>
</dbReference>
<dbReference type="PANTHER" id="PTHR44942">
    <property type="entry name" value="METHYLTRANSF_11 DOMAIN-CONTAINING PROTEIN"/>
    <property type="match status" value="1"/>
</dbReference>
<accession>A0A507QPV6</accession>
<dbReference type="Pfam" id="PF08241">
    <property type="entry name" value="Methyltransf_11"/>
    <property type="match status" value="1"/>
</dbReference>
<reference evidence="2 3" key="1">
    <citation type="submission" date="2019-06" db="EMBL/GenBank/DDBJ databases">
        <title>Wine fermentation using esterase from Monascus purpureus.</title>
        <authorList>
            <person name="Geng C."/>
            <person name="Zhang Y."/>
        </authorList>
    </citation>
    <scope>NUCLEOTIDE SEQUENCE [LARGE SCALE GENOMIC DNA]</scope>
    <source>
        <strain evidence="2">HQ1</strain>
    </source>
</reference>
<evidence type="ECO:0000313" key="3">
    <source>
        <dbReference type="Proteomes" id="UP000319663"/>
    </source>
</evidence>
<gene>
    <name evidence="2" type="ORF">MPDQ_002390</name>
</gene>
<evidence type="ECO:0000313" key="2">
    <source>
        <dbReference type="EMBL" id="TQB69060.1"/>
    </source>
</evidence>
<comment type="caution">
    <text evidence="2">The sequence shown here is derived from an EMBL/GenBank/DDBJ whole genome shotgun (WGS) entry which is preliminary data.</text>
</comment>
<proteinExistence type="predicted"/>
<organism evidence="2 3">
    <name type="scientific">Monascus purpureus</name>
    <name type="common">Red mold</name>
    <name type="synonym">Monascus anka</name>
    <dbReference type="NCBI Taxonomy" id="5098"/>
    <lineage>
        <taxon>Eukaryota</taxon>
        <taxon>Fungi</taxon>
        <taxon>Dikarya</taxon>
        <taxon>Ascomycota</taxon>
        <taxon>Pezizomycotina</taxon>
        <taxon>Eurotiomycetes</taxon>
        <taxon>Eurotiomycetidae</taxon>
        <taxon>Eurotiales</taxon>
        <taxon>Aspergillaceae</taxon>
        <taxon>Monascus</taxon>
    </lineage>
</organism>
<evidence type="ECO:0000259" key="1">
    <source>
        <dbReference type="Pfam" id="PF08241"/>
    </source>
</evidence>
<name>A0A507QPV6_MONPU</name>
<dbReference type="InterPro" id="IPR029063">
    <property type="entry name" value="SAM-dependent_MTases_sf"/>
</dbReference>
<sequence length="338" mass="36886">MTTPKSSAVFTPEKTFNAYTTEQGATYAKARPDYHPNLYKRIIDHHVSTGGRLNTLVDVGCGPGTATRILAPHFQTAIGLDPSEGMITAARELGGVSADGKPIRFECSSAEDLGRSTSTGCDKNGTSDTTTSVIPDGTADLITAATAAHWFDMSRFWARAAQLLPPGGTIALWTGRRMQVHPSVPNAAAMEAKMEEIMDRELKPFMEPGNIVAHELYANLPLPWTIEPNPAPELDRDSYVRKEWGTPGHEDAEAEGEEFYMGGQQEVGLDVFETALGTASPVTRWREANPQKVGTEEDVVRVMRREIERLLHEAGIPVGKEVVRGRVSGVLMMVKKRV</sequence>
<dbReference type="Gene3D" id="3.40.50.150">
    <property type="entry name" value="Vaccinia Virus protein VP39"/>
    <property type="match status" value="1"/>
</dbReference>
<dbReference type="InterPro" id="IPR051052">
    <property type="entry name" value="Diverse_substrate_MTase"/>
</dbReference>
<keyword evidence="3" id="KW-1185">Reference proteome</keyword>
<feature type="domain" description="Methyltransferase type 11" evidence="1">
    <location>
        <begin position="57"/>
        <end position="171"/>
    </location>
</feature>
<dbReference type="GO" id="GO:0008757">
    <property type="term" value="F:S-adenosylmethionine-dependent methyltransferase activity"/>
    <property type="evidence" value="ECO:0007669"/>
    <property type="project" value="InterPro"/>
</dbReference>
<dbReference type="STRING" id="5098.A0A507QPV6"/>
<dbReference type="CDD" id="cd02440">
    <property type="entry name" value="AdoMet_MTases"/>
    <property type="match status" value="1"/>
</dbReference>
<protein>
    <recommendedName>
        <fullName evidence="1">Methyltransferase type 11 domain-containing protein</fullName>
    </recommendedName>
</protein>
<dbReference type="OrthoDB" id="10027013at2759"/>
<dbReference type="SUPFAM" id="SSF53335">
    <property type="entry name" value="S-adenosyl-L-methionine-dependent methyltransferases"/>
    <property type="match status" value="1"/>
</dbReference>
<dbReference type="Proteomes" id="UP000319663">
    <property type="component" value="Unassembled WGS sequence"/>
</dbReference>
<dbReference type="PANTHER" id="PTHR44942:SF10">
    <property type="entry name" value="METHYLTRANSFERASE TYPE 11 DOMAIN-CONTAINING PROTEIN"/>
    <property type="match status" value="1"/>
</dbReference>
<dbReference type="AlphaFoldDB" id="A0A507QPV6"/>
<dbReference type="InterPro" id="IPR013216">
    <property type="entry name" value="Methyltransf_11"/>
</dbReference>